<evidence type="ECO:0000313" key="4">
    <source>
        <dbReference type="EMBL" id="VDK46086.1"/>
    </source>
</evidence>
<sequence>MRIVKNCHKNTSVLLRNFRFRDRNLETIEVVDGETTVLVVLKCYGFRHIQNQVQKLKRSKCNYGYVEIMACPSGCISGGGQIRGATADERKRILSEIELPYSGSTDEAEREMEGIKEEWAKLNPNWTDMLFTQYHIVDKTILDRINTDW</sequence>
<evidence type="ECO:0000313" key="6">
    <source>
        <dbReference type="WBParaSite" id="GPUH_0000460201-mRNA-1"/>
    </source>
</evidence>
<dbReference type="InterPro" id="IPR009016">
    <property type="entry name" value="Fe_hydrogenase"/>
</dbReference>
<evidence type="ECO:0000313" key="5">
    <source>
        <dbReference type="Proteomes" id="UP000271098"/>
    </source>
</evidence>
<proteinExistence type="inferred from homology"/>
<dbReference type="InterPro" id="IPR004108">
    <property type="entry name" value="Fe_hydrogenase_lsu_C"/>
</dbReference>
<name>A0A183D7A4_9BILA</name>
<dbReference type="OrthoDB" id="10253113at2759"/>
<keyword evidence="5" id="KW-1185">Reference proteome</keyword>
<reference evidence="4 5" key="2">
    <citation type="submission" date="2018-11" db="EMBL/GenBank/DDBJ databases">
        <authorList>
            <consortium name="Pathogen Informatics"/>
        </authorList>
    </citation>
    <scope>NUCLEOTIDE SEQUENCE [LARGE SCALE GENOMIC DNA]</scope>
</reference>
<feature type="domain" description="Iron hydrogenase large subunit C-terminal" evidence="3">
    <location>
        <begin position="24"/>
        <end position="79"/>
    </location>
</feature>
<organism evidence="6">
    <name type="scientific">Gongylonema pulchrum</name>
    <dbReference type="NCBI Taxonomy" id="637853"/>
    <lineage>
        <taxon>Eukaryota</taxon>
        <taxon>Metazoa</taxon>
        <taxon>Ecdysozoa</taxon>
        <taxon>Nematoda</taxon>
        <taxon>Chromadorea</taxon>
        <taxon>Rhabditida</taxon>
        <taxon>Spirurina</taxon>
        <taxon>Spiruromorpha</taxon>
        <taxon>Spiruroidea</taxon>
        <taxon>Gongylonematidae</taxon>
        <taxon>Gongylonema</taxon>
    </lineage>
</organism>
<dbReference type="Proteomes" id="UP000271098">
    <property type="component" value="Unassembled WGS sequence"/>
</dbReference>
<dbReference type="SUPFAM" id="SSF53920">
    <property type="entry name" value="Fe-only hydrogenase"/>
    <property type="match status" value="1"/>
</dbReference>
<dbReference type="Pfam" id="PF02906">
    <property type="entry name" value="Fe_hyd_lg_C"/>
    <property type="match status" value="1"/>
</dbReference>
<dbReference type="EMBL" id="UYRT01008864">
    <property type="protein sequence ID" value="VDK46086.1"/>
    <property type="molecule type" value="Genomic_DNA"/>
</dbReference>
<accession>A0A183D7A4</accession>
<dbReference type="InterPro" id="IPR050340">
    <property type="entry name" value="Cytosolic_Fe-S_CAF"/>
</dbReference>
<evidence type="ECO:0000259" key="3">
    <source>
        <dbReference type="Pfam" id="PF02906"/>
    </source>
</evidence>
<dbReference type="Gene3D" id="3.40.950.10">
    <property type="entry name" value="Fe-only Hydrogenase (Larger Subunit), Chain L, domain 3"/>
    <property type="match status" value="1"/>
</dbReference>
<protein>
    <submittedName>
        <fullName evidence="6">Fe_hyd_lg_C domain-containing protein</fullName>
    </submittedName>
</protein>
<evidence type="ECO:0000256" key="2">
    <source>
        <dbReference type="ARBA" id="ARBA00025700"/>
    </source>
</evidence>
<dbReference type="WBParaSite" id="GPUH_0000460201-mRNA-1">
    <property type="protein sequence ID" value="GPUH_0000460201-mRNA-1"/>
    <property type="gene ID" value="GPUH_0000460201"/>
</dbReference>
<reference evidence="6" key="1">
    <citation type="submission" date="2016-06" db="UniProtKB">
        <authorList>
            <consortium name="WormBaseParasite"/>
        </authorList>
    </citation>
    <scope>IDENTIFICATION</scope>
</reference>
<dbReference type="PANTHER" id="PTHR11615">
    <property type="entry name" value="NITRATE, FORMATE, IRON DEHYDROGENASE"/>
    <property type="match status" value="1"/>
</dbReference>
<gene>
    <name evidence="4" type="ORF">GPUH_LOCUS4595</name>
</gene>
<dbReference type="AlphaFoldDB" id="A0A183D7A4"/>
<comment type="similarity">
    <text evidence="1">Belongs to the NARF family.</text>
</comment>
<evidence type="ECO:0000256" key="1">
    <source>
        <dbReference type="ARBA" id="ARBA00006596"/>
    </source>
</evidence>
<comment type="function">
    <text evidence="2">Component of the cytosolic iron-sulfur (Fe/S) protein assembly machinery. Required for maturation of extramitochondrial Fe/S proteins.</text>
</comment>